<dbReference type="FunFam" id="3.90.79.10:FF:000024">
    <property type="entry name" value="ADP-ribose pyrophosphatase"/>
    <property type="match status" value="1"/>
</dbReference>
<dbReference type="GO" id="GO:0005829">
    <property type="term" value="C:cytosol"/>
    <property type="evidence" value="ECO:0007669"/>
    <property type="project" value="TreeGrafter"/>
</dbReference>
<dbReference type="Gene3D" id="3.90.79.10">
    <property type="entry name" value="Nucleoside Triphosphate Pyrophosphohydrolase"/>
    <property type="match status" value="1"/>
</dbReference>
<protein>
    <submittedName>
        <fullName evidence="5">ADP-ribose pyrophosphatase</fullName>
    </submittedName>
</protein>
<comment type="cofactor">
    <cofactor evidence="1">
        <name>Mg(2+)</name>
        <dbReference type="ChEBI" id="CHEBI:18420"/>
    </cofactor>
</comment>
<evidence type="ECO:0000256" key="2">
    <source>
        <dbReference type="ARBA" id="ARBA00022801"/>
    </source>
</evidence>
<sequence length="182" mass="20302">MNYEEKTVSKKHIYSGNIISVECVNVLLPNGKEASRDVVLHPGASVVIPINDNNEIYMVRQYRKPVEKELLELPAGKLDKGEDPEVCARRELKEETGLEADKIKHILSFYSGPGFTNEILHVYAAVGLHEGEACADEDEFISTKKFPINKLVEMVLNNEITDAKSIIGILLAEKIVKGEIKI</sequence>
<accession>A0AB36TGE1</accession>
<dbReference type="PANTHER" id="PTHR11839:SF18">
    <property type="entry name" value="NUDIX HYDROLASE DOMAIN-CONTAINING PROTEIN"/>
    <property type="match status" value="1"/>
</dbReference>
<dbReference type="Pfam" id="PF00293">
    <property type="entry name" value="NUDIX"/>
    <property type="match status" value="1"/>
</dbReference>
<dbReference type="GO" id="GO:0016462">
    <property type="term" value="F:pyrophosphatase activity"/>
    <property type="evidence" value="ECO:0007669"/>
    <property type="project" value="UniProtKB-ARBA"/>
</dbReference>
<dbReference type="InterPro" id="IPR015797">
    <property type="entry name" value="NUDIX_hydrolase-like_dom_sf"/>
</dbReference>
<dbReference type="EMBL" id="PDBW01000001">
    <property type="protein sequence ID" value="PFH02828.1"/>
    <property type="molecule type" value="Genomic_DNA"/>
</dbReference>
<comment type="similarity">
    <text evidence="3">Belongs to the Nudix hydrolase family.</text>
</comment>
<organism evidence="5 6">
    <name type="scientific">Acetivibrio thermocellus AD2</name>
    <dbReference type="NCBI Taxonomy" id="1138384"/>
    <lineage>
        <taxon>Bacteria</taxon>
        <taxon>Bacillati</taxon>
        <taxon>Bacillota</taxon>
        <taxon>Clostridia</taxon>
        <taxon>Eubacteriales</taxon>
        <taxon>Oscillospiraceae</taxon>
        <taxon>Acetivibrio</taxon>
    </lineage>
</organism>
<evidence type="ECO:0000256" key="3">
    <source>
        <dbReference type="RuleBase" id="RU003476"/>
    </source>
</evidence>
<dbReference type="PROSITE" id="PS51462">
    <property type="entry name" value="NUDIX"/>
    <property type="match status" value="1"/>
</dbReference>
<evidence type="ECO:0000313" key="6">
    <source>
        <dbReference type="Proteomes" id="UP000223596"/>
    </source>
</evidence>
<name>A0AB36TGE1_ACETH</name>
<dbReference type="InterPro" id="IPR020084">
    <property type="entry name" value="NUDIX_hydrolase_CS"/>
</dbReference>
<comment type="caution">
    <text evidence="5">The sequence shown here is derived from an EMBL/GenBank/DDBJ whole genome shotgun (WGS) entry which is preliminary data.</text>
</comment>
<evidence type="ECO:0000259" key="4">
    <source>
        <dbReference type="PROSITE" id="PS51462"/>
    </source>
</evidence>
<dbReference type="GO" id="GO:0006753">
    <property type="term" value="P:nucleoside phosphate metabolic process"/>
    <property type="evidence" value="ECO:0007669"/>
    <property type="project" value="TreeGrafter"/>
</dbReference>
<gene>
    <name evidence="5" type="ORF">M972_111616</name>
</gene>
<dbReference type="CDD" id="cd03424">
    <property type="entry name" value="NUDIX_ADPRase_Nudt5_UGPPase_Nudt14"/>
    <property type="match status" value="1"/>
</dbReference>
<evidence type="ECO:0000313" key="5">
    <source>
        <dbReference type="EMBL" id="PFH02828.1"/>
    </source>
</evidence>
<dbReference type="GO" id="GO:0019693">
    <property type="term" value="P:ribose phosphate metabolic process"/>
    <property type="evidence" value="ECO:0007669"/>
    <property type="project" value="TreeGrafter"/>
</dbReference>
<dbReference type="GeneID" id="35805817"/>
<proteinExistence type="inferred from homology"/>
<dbReference type="PROSITE" id="PS00893">
    <property type="entry name" value="NUDIX_BOX"/>
    <property type="match status" value="1"/>
</dbReference>
<dbReference type="SUPFAM" id="SSF55811">
    <property type="entry name" value="Nudix"/>
    <property type="match status" value="1"/>
</dbReference>
<dbReference type="Proteomes" id="UP000223596">
    <property type="component" value="Unassembled WGS sequence"/>
</dbReference>
<dbReference type="PANTHER" id="PTHR11839">
    <property type="entry name" value="UDP/ADP-SUGAR PYROPHOSPHATASE"/>
    <property type="match status" value="1"/>
</dbReference>
<dbReference type="InterPro" id="IPR020476">
    <property type="entry name" value="Nudix_hydrolase"/>
</dbReference>
<dbReference type="AlphaFoldDB" id="A0AB36TGE1"/>
<feature type="domain" description="Nudix hydrolase" evidence="4">
    <location>
        <begin position="39"/>
        <end position="168"/>
    </location>
</feature>
<keyword evidence="2 3" id="KW-0378">Hydrolase</keyword>
<evidence type="ECO:0000256" key="1">
    <source>
        <dbReference type="ARBA" id="ARBA00001946"/>
    </source>
</evidence>
<dbReference type="RefSeq" id="WP_003516661.1">
    <property type="nucleotide sequence ID" value="NZ_CP013828.1"/>
</dbReference>
<dbReference type="PRINTS" id="PR00502">
    <property type="entry name" value="NUDIXFAMILY"/>
</dbReference>
<reference evidence="5 6" key="1">
    <citation type="submission" date="2017-09" db="EMBL/GenBank/DDBJ databases">
        <title>Evaluation of Pacific Biosciences Sequencing Technology to Finishing C. thermocellum Genome Sequences.</title>
        <authorList>
            <person name="Brown S."/>
        </authorList>
    </citation>
    <scope>NUCLEOTIDE SEQUENCE [LARGE SCALE GENOMIC DNA]</scope>
    <source>
        <strain evidence="5 6">AD2</strain>
    </source>
</reference>
<dbReference type="InterPro" id="IPR000086">
    <property type="entry name" value="NUDIX_hydrolase_dom"/>
</dbReference>